<dbReference type="Pfam" id="PF00535">
    <property type="entry name" value="Glycos_transf_2"/>
    <property type="match status" value="1"/>
</dbReference>
<dbReference type="InterPro" id="IPR001173">
    <property type="entry name" value="Glyco_trans_2-like"/>
</dbReference>
<dbReference type="InterPro" id="IPR029044">
    <property type="entry name" value="Nucleotide-diphossugar_trans"/>
</dbReference>
<accession>A0A086BKC2</accession>
<gene>
    <name evidence="2" type="ORF">IQ37_06195</name>
</gene>
<dbReference type="eggNOG" id="COG0463">
    <property type="taxonomic scope" value="Bacteria"/>
</dbReference>
<sequence>MQTNSINDLNNMVDSEKYTKISVLMACYNVERYIGIALDSVLVQTYPHFEVLCVDDCSSDDTLNILEDYCKKDERIKVFRNSENLGITKTKNVLLSLAMNETVVFLDGDDISDIHRFEKLLHCKNLYNADIVSSAYTLIGSSGQKLKTRGLQLLTTKMGIRYTSFFNSPIPHAPSMINRSLIEDRGGYKEDYIAAEDYDLFVDILLQKEVIVKILPCPLYLYRINEDGISRSYNKSQIESHIKIAKKFILKELSTDPENFHYWNLSKYEDTVKIYPYSFLNTALNQINYIRKTYLNKYSVSSAERQEINDYTSQYYIFTYLCMLRNGIKYNQVIKVSALITVSFVRNFFLIFNLSTFKWIRKQI</sequence>
<dbReference type="OrthoDB" id="9815829at2"/>
<protein>
    <recommendedName>
        <fullName evidence="1">Glycosyltransferase 2-like domain-containing protein</fullName>
    </recommendedName>
</protein>
<evidence type="ECO:0000313" key="2">
    <source>
        <dbReference type="EMBL" id="KFF29386.1"/>
    </source>
</evidence>
<dbReference type="STRING" id="558152.IQ37_06195"/>
<dbReference type="KEGG" id="cpip:CJF12_19070"/>
<name>A0A086BKC2_9FLAO</name>
<proteinExistence type="predicted"/>
<dbReference type="Gene3D" id="3.90.550.10">
    <property type="entry name" value="Spore Coat Polysaccharide Biosynthesis Protein SpsA, Chain A"/>
    <property type="match status" value="1"/>
</dbReference>
<evidence type="ECO:0000313" key="3">
    <source>
        <dbReference type="Proteomes" id="UP000028709"/>
    </source>
</evidence>
<dbReference type="SUPFAM" id="SSF53448">
    <property type="entry name" value="Nucleotide-diphospho-sugar transferases"/>
    <property type="match status" value="1"/>
</dbReference>
<organism evidence="2 3">
    <name type="scientific">Chryseobacterium piperi</name>
    <dbReference type="NCBI Taxonomy" id="558152"/>
    <lineage>
        <taxon>Bacteria</taxon>
        <taxon>Pseudomonadati</taxon>
        <taxon>Bacteroidota</taxon>
        <taxon>Flavobacteriia</taxon>
        <taxon>Flavobacteriales</taxon>
        <taxon>Weeksellaceae</taxon>
        <taxon>Chryseobacterium group</taxon>
        <taxon>Chryseobacterium</taxon>
    </lineage>
</organism>
<dbReference type="EMBL" id="JPRJ01000007">
    <property type="protein sequence ID" value="KFF29386.1"/>
    <property type="molecule type" value="Genomic_DNA"/>
</dbReference>
<comment type="caution">
    <text evidence="2">The sequence shown here is derived from an EMBL/GenBank/DDBJ whole genome shotgun (WGS) entry which is preliminary data.</text>
</comment>
<reference evidence="2 3" key="1">
    <citation type="submission" date="2014-07" db="EMBL/GenBank/DDBJ databases">
        <title>Genome of Chryseobacterium piperi CTM.</title>
        <authorList>
            <person name="Pipes S.E."/>
            <person name="Stropko S.J."/>
            <person name="Newman J.D."/>
        </authorList>
    </citation>
    <scope>NUCLEOTIDE SEQUENCE [LARGE SCALE GENOMIC DNA]</scope>
    <source>
        <strain evidence="2 3">CTM</strain>
    </source>
</reference>
<dbReference type="InterPro" id="IPR050834">
    <property type="entry name" value="Glycosyltransf_2"/>
</dbReference>
<evidence type="ECO:0000259" key="1">
    <source>
        <dbReference type="Pfam" id="PF00535"/>
    </source>
</evidence>
<dbReference type="PANTHER" id="PTHR43685">
    <property type="entry name" value="GLYCOSYLTRANSFERASE"/>
    <property type="match status" value="1"/>
</dbReference>
<feature type="domain" description="Glycosyltransferase 2-like" evidence="1">
    <location>
        <begin position="22"/>
        <end position="184"/>
    </location>
</feature>
<dbReference type="AlphaFoldDB" id="A0A086BKC2"/>
<dbReference type="Proteomes" id="UP000028709">
    <property type="component" value="Unassembled WGS sequence"/>
</dbReference>
<dbReference type="PANTHER" id="PTHR43685:SF2">
    <property type="entry name" value="GLYCOSYLTRANSFERASE 2-LIKE DOMAIN-CONTAINING PROTEIN"/>
    <property type="match status" value="1"/>
</dbReference>
<keyword evidence="3" id="KW-1185">Reference proteome</keyword>